<evidence type="ECO:0000313" key="8">
    <source>
        <dbReference type="EMBL" id="ACI18243.1"/>
    </source>
</evidence>
<dbReference type="STRING" id="309798.COPRO5265_0865"/>
<feature type="domain" description="TRAM" evidence="7">
    <location>
        <begin position="268"/>
        <end position="329"/>
    </location>
</feature>
<dbReference type="PANTHER" id="PTHR11603">
    <property type="entry name" value="AAA FAMILY ATPASE"/>
    <property type="match status" value="1"/>
</dbReference>
<dbReference type="InterPro" id="IPR029060">
    <property type="entry name" value="PIN-like_dom_sf"/>
</dbReference>
<feature type="transmembrane region" description="Helical" evidence="6">
    <location>
        <begin position="12"/>
        <end position="32"/>
    </location>
</feature>
<keyword evidence="6" id="KW-1133">Transmembrane helix</keyword>
<evidence type="ECO:0000256" key="4">
    <source>
        <dbReference type="ARBA" id="ARBA00022801"/>
    </source>
</evidence>
<dbReference type="Pfam" id="PF01850">
    <property type="entry name" value="PIN"/>
    <property type="match status" value="1"/>
</dbReference>
<dbReference type="GO" id="GO:0004518">
    <property type="term" value="F:nuclease activity"/>
    <property type="evidence" value="ECO:0007669"/>
    <property type="project" value="UniProtKB-KW"/>
</dbReference>
<dbReference type="eggNOG" id="COG4956">
    <property type="taxonomic scope" value="Bacteria"/>
</dbReference>
<dbReference type="SMART" id="SM00670">
    <property type="entry name" value="PINc"/>
    <property type="match status" value="1"/>
</dbReference>
<dbReference type="InterPro" id="IPR002716">
    <property type="entry name" value="PIN_dom"/>
</dbReference>
<organism evidence="8 9">
    <name type="scientific">Coprothermobacter proteolyticus (strain ATCC 35245 / DSM 5265 / OCM 4 / BT)</name>
    <dbReference type="NCBI Taxonomy" id="309798"/>
    <lineage>
        <taxon>Bacteria</taxon>
        <taxon>Pseudomonadati</taxon>
        <taxon>Coprothermobacterota</taxon>
        <taxon>Coprothermobacteria</taxon>
        <taxon>Coprothermobacterales</taxon>
        <taxon>Coprothermobacteraceae</taxon>
        <taxon>Coprothermobacter</taxon>
    </lineage>
</organism>
<dbReference type="Gene3D" id="3.40.50.1010">
    <property type="entry name" value="5'-nuclease"/>
    <property type="match status" value="1"/>
</dbReference>
<dbReference type="CDD" id="cd09877">
    <property type="entry name" value="PIN_YacL-like"/>
    <property type="match status" value="1"/>
</dbReference>
<evidence type="ECO:0000256" key="1">
    <source>
        <dbReference type="ARBA" id="ARBA00001946"/>
    </source>
</evidence>
<dbReference type="InterPro" id="IPR002792">
    <property type="entry name" value="TRAM_dom"/>
</dbReference>
<feature type="transmembrane region" description="Helical" evidence="6">
    <location>
        <begin position="106"/>
        <end position="126"/>
    </location>
</feature>
<feature type="transmembrane region" description="Helical" evidence="6">
    <location>
        <begin position="79"/>
        <end position="100"/>
    </location>
</feature>
<evidence type="ECO:0000256" key="3">
    <source>
        <dbReference type="ARBA" id="ARBA00022722"/>
    </source>
</evidence>
<dbReference type="OrthoDB" id="9780734at2"/>
<dbReference type="GO" id="GO:0016740">
    <property type="term" value="F:transferase activity"/>
    <property type="evidence" value="ECO:0007669"/>
    <property type="project" value="UniProtKB-KW"/>
</dbReference>
<dbReference type="PROSITE" id="PS50926">
    <property type="entry name" value="TRAM"/>
    <property type="match status" value="1"/>
</dbReference>
<comment type="cofactor">
    <cofactor evidence="1">
        <name>Mg(2+)</name>
        <dbReference type="ChEBI" id="CHEBI:18420"/>
    </cofactor>
</comment>
<protein>
    <submittedName>
        <fullName evidence="8">Conserved membrane protein, contains PIN domain</fullName>
    </submittedName>
</protein>
<evidence type="ECO:0000256" key="2">
    <source>
        <dbReference type="ARBA" id="ARBA00022679"/>
    </source>
</evidence>
<reference evidence="9" key="1">
    <citation type="submission" date="2008-08" db="EMBL/GenBank/DDBJ databases">
        <title>The complete genome sequence of Coprothermobacter proteolyticus strain ATCC 5245 / DSM 5265 / BT.</title>
        <authorList>
            <person name="Dodson R.J."/>
            <person name="Durkin A.S."/>
            <person name="Wu M."/>
            <person name="Eisen J."/>
            <person name="Sutton G."/>
        </authorList>
    </citation>
    <scope>NUCLEOTIDE SEQUENCE [LARGE SCALE GENOMIC DNA]</scope>
    <source>
        <strain evidence="9">ATCC 35245 / DSM 5265 / OCM 4 / BT</strain>
    </source>
</reference>
<evidence type="ECO:0000256" key="5">
    <source>
        <dbReference type="ARBA" id="ARBA00022842"/>
    </source>
</evidence>
<dbReference type="AlphaFoldDB" id="B5Y8V6"/>
<dbReference type="RefSeq" id="WP_012544893.1">
    <property type="nucleotide sequence ID" value="NC_011295.1"/>
</dbReference>
<keyword evidence="9" id="KW-1185">Reference proteome</keyword>
<keyword evidence="5" id="KW-0460">Magnesium</keyword>
<keyword evidence="6" id="KW-0472">Membrane</keyword>
<dbReference type="InterPro" id="IPR052041">
    <property type="entry name" value="Nucleic_acid_metab_PIN/TRAM"/>
</dbReference>
<evidence type="ECO:0000313" key="9">
    <source>
        <dbReference type="Proteomes" id="UP000001732"/>
    </source>
</evidence>
<keyword evidence="3" id="KW-0540">Nuclease</keyword>
<dbReference type="KEGG" id="cpo:COPRO5265_0865"/>
<dbReference type="PANTHER" id="PTHR11603:SF147">
    <property type="entry name" value="MEMBRANE PROTEIN"/>
    <property type="match status" value="1"/>
</dbReference>
<dbReference type="EMBL" id="CP001145">
    <property type="protein sequence ID" value="ACI18243.1"/>
    <property type="molecule type" value="Genomic_DNA"/>
</dbReference>
<evidence type="ECO:0000259" key="7">
    <source>
        <dbReference type="PROSITE" id="PS50926"/>
    </source>
</evidence>
<dbReference type="SUPFAM" id="SSF88723">
    <property type="entry name" value="PIN domain-like"/>
    <property type="match status" value="1"/>
</dbReference>
<keyword evidence="2" id="KW-0808">Transferase</keyword>
<feature type="transmembrane region" description="Helical" evidence="6">
    <location>
        <begin position="38"/>
        <end position="58"/>
    </location>
</feature>
<dbReference type="HOGENOM" id="CLU_050839_0_0_9"/>
<keyword evidence="6" id="KW-0812">Transmembrane</keyword>
<accession>B5Y8V6</accession>
<dbReference type="Proteomes" id="UP000001732">
    <property type="component" value="Chromosome"/>
</dbReference>
<sequence length="334" mass="37030">MRFLRFFRGLFYSFIAFILLYVLVGFIPLQLLKENQNIVLGVLAAIALAVGYGFLSTFDKWIEQAFQRAASFSFQQFQYIGVGIILANIVGVPILIPLIYAGEHALGVAILVVLDVLAIWGAIFIFRVRERREGITTDQPEFVLDTSVLVDGRILDIMNLDLLKGRVVVPSFVVDEIRQLADSTDPVKRDKGQRALKVLEQLKASSKRLALVDYTPRGVKGVDDALIQYARDRKATIVTLDSNLAKIARLHNTDVINFSEVFLALRPNINVGDELTIKIVKEGKIRQQGVGFLDDGTMVVVEDAADLIGSTVRVVVTNVHVSDTGKIIFTKVAD</sequence>
<name>B5Y8V6_COPPD</name>
<reference evidence="8 9" key="2">
    <citation type="journal article" date="2014" name="Genome Announc.">
        <title>Complete Genome Sequence of Coprothermobacter proteolyticus DSM 5265.</title>
        <authorList>
            <person name="Alexiev A."/>
            <person name="Coil D.A."/>
            <person name="Badger J.H."/>
            <person name="Enticknap J."/>
            <person name="Ward N."/>
            <person name="Robb F.T."/>
            <person name="Eisen J.A."/>
        </authorList>
    </citation>
    <scope>NUCLEOTIDE SEQUENCE [LARGE SCALE GENOMIC DNA]</scope>
    <source>
        <strain evidence="9">ATCC 35245 / DSM 5265 / OCM 4 / BT</strain>
    </source>
</reference>
<gene>
    <name evidence="8" type="ordered locus">COPRO5265_0865</name>
</gene>
<keyword evidence="4" id="KW-0378">Hydrolase</keyword>
<dbReference type="GO" id="GO:0016787">
    <property type="term" value="F:hydrolase activity"/>
    <property type="evidence" value="ECO:0007669"/>
    <property type="project" value="UniProtKB-KW"/>
</dbReference>
<proteinExistence type="predicted"/>
<evidence type="ECO:0000256" key="6">
    <source>
        <dbReference type="SAM" id="Phobius"/>
    </source>
</evidence>